<keyword evidence="2" id="KW-1185">Reference proteome</keyword>
<evidence type="ECO:0000313" key="1">
    <source>
        <dbReference type="EMBL" id="KAF2897351.1"/>
    </source>
</evidence>
<dbReference type="Proteomes" id="UP000801492">
    <property type="component" value="Unassembled WGS sequence"/>
</dbReference>
<sequence>MQDVYLNLTIPNDLPTLSESFSGSVLRIENTYDWITATADSRISSRICVMTSRLIITNLIDGPVFPSRVKSKCPAIMLAVSRIARVPGRMMFLIVSIHTMHGISTGGVP</sequence>
<evidence type="ECO:0000313" key="2">
    <source>
        <dbReference type="Proteomes" id="UP000801492"/>
    </source>
</evidence>
<proteinExistence type="predicted"/>
<dbReference type="EMBL" id="VTPC01004264">
    <property type="protein sequence ID" value="KAF2897351.1"/>
    <property type="molecule type" value="Genomic_DNA"/>
</dbReference>
<organism evidence="1 2">
    <name type="scientific">Ignelater luminosus</name>
    <name type="common">Cucubano</name>
    <name type="synonym">Pyrophorus luminosus</name>
    <dbReference type="NCBI Taxonomy" id="2038154"/>
    <lineage>
        <taxon>Eukaryota</taxon>
        <taxon>Metazoa</taxon>
        <taxon>Ecdysozoa</taxon>
        <taxon>Arthropoda</taxon>
        <taxon>Hexapoda</taxon>
        <taxon>Insecta</taxon>
        <taxon>Pterygota</taxon>
        <taxon>Neoptera</taxon>
        <taxon>Endopterygota</taxon>
        <taxon>Coleoptera</taxon>
        <taxon>Polyphaga</taxon>
        <taxon>Elateriformia</taxon>
        <taxon>Elateroidea</taxon>
        <taxon>Elateridae</taxon>
        <taxon>Agrypninae</taxon>
        <taxon>Pyrophorini</taxon>
        <taxon>Ignelater</taxon>
    </lineage>
</organism>
<gene>
    <name evidence="1" type="ORF">ILUMI_08823</name>
</gene>
<name>A0A8K0D5I6_IGNLU</name>
<accession>A0A8K0D5I6</accession>
<protein>
    <submittedName>
        <fullName evidence="1">Uncharacterized protein</fullName>
    </submittedName>
</protein>
<dbReference type="AlphaFoldDB" id="A0A8K0D5I6"/>
<comment type="caution">
    <text evidence="1">The sequence shown here is derived from an EMBL/GenBank/DDBJ whole genome shotgun (WGS) entry which is preliminary data.</text>
</comment>
<reference evidence="1" key="1">
    <citation type="submission" date="2019-08" db="EMBL/GenBank/DDBJ databases">
        <title>The genome of the North American firefly Photinus pyralis.</title>
        <authorList>
            <consortium name="Photinus pyralis genome working group"/>
            <person name="Fallon T.R."/>
            <person name="Sander Lower S.E."/>
            <person name="Weng J.-K."/>
        </authorList>
    </citation>
    <scope>NUCLEOTIDE SEQUENCE</scope>
    <source>
        <strain evidence="1">TRF0915ILg1</strain>
        <tissue evidence="1">Whole body</tissue>
    </source>
</reference>